<accession>E6VB85</accession>
<name>E6VB85_VARPE</name>
<reference evidence="1 2" key="2">
    <citation type="journal article" date="2013" name="Genome Announc.">
        <title>Genome of the Root-Associated Plant Growth-Promoting Bacterium Variovorax paradoxus Strain EPS.</title>
        <authorList>
            <person name="Han J.I."/>
            <person name="Spain J.C."/>
            <person name="Leadbetter J.R."/>
            <person name="Ovchinnikova G."/>
            <person name="Goodwin L.A."/>
            <person name="Han C.S."/>
            <person name="Woyke T."/>
            <person name="Davenport K.W."/>
            <person name="Orwin P.M."/>
        </authorList>
    </citation>
    <scope>NUCLEOTIDE SEQUENCE [LARGE SCALE GENOMIC DNA]</scope>
    <source>
        <strain evidence="1 2">EPS</strain>
    </source>
</reference>
<organism evidence="1 2">
    <name type="scientific">Variovorax paradoxus (strain EPS)</name>
    <dbReference type="NCBI Taxonomy" id="595537"/>
    <lineage>
        <taxon>Bacteria</taxon>
        <taxon>Pseudomonadati</taxon>
        <taxon>Pseudomonadota</taxon>
        <taxon>Betaproteobacteria</taxon>
        <taxon>Burkholderiales</taxon>
        <taxon>Comamonadaceae</taxon>
        <taxon>Variovorax</taxon>
    </lineage>
</organism>
<evidence type="ECO:0000313" key="1">
    <source>
        <dbReference type="EMBL" id="ADU38615.1"/>
    </source>
</evidence>
<dbReference type="KEGG" id="vpe:Varpa_4447"/>
<gene>
    <name evidence="1" type="ordered locus">Varpa_4447</name>
</gene>
<dbReference type="InterPro" id="IPR036388">
    <property type="entry name" value="WH-like_DNA-bd_sf"/>
</dbReference>
<proteinExistence type="predicted"/>
<dbReference type="eggNOG" id="COG0745">
    <property type="taxonomic scope" value="Bacteria"/>
</dbReference>
<dbReference type="EMBL" id="CP002417">
    <property type="protein sequence ID" value="ADU38615.1"/>
    <property type="molecule type" value="Genomic_DNA"/>
</dbReference>
<reference evidence="2" key="1">
    <citation type="submission" date="2010-12" db="EMBL/GenBank/DDBJ databases">
        <title>Complete sequence of Variovorax paradoxus EPS.</title>
        <authorList>
            <consortium name="US DOE Joint Genome Institute"/>
            <person name="Lucas S."/>
            <person name="Copeland A."/>
            <person name="Lapidus A."/>
            <person name="Cheng J.-F."/>
            <person name="Goodwin L."/>
            <person name="Pitluck S."/>
            <person name="Teshima H."/>
            <person name="Detter J.C."/>
            <person name="Han C."/>
            <person name="Tapia R."/>
            <person name="Land M."/>
            <person name="Hauser L."/>
            <person name="Kyrpides N."/>
            <person name="Ivanova N."/>
            <person name="Ovchinnikova G."/>
            <person name="Orwin P."/>
            <person name="Han J.-I.G."/>
            <person name="Woyke T."/>
        </authorList>
    </citation>
    <scope>NUCLEOTIDE SEQUENCE [LARGE SCALE GENOMIC DNA]</scope>
    <source>
        <strain evidence="2">EPS</strain>
    </source>
</reference>
<sequence>MEADGAPAGVASALMDSLIAASARALAGGDALGALKRVALRDDPPALALRGIAMAQLGEHPRARELLRRAARAFGAHEELARARCIVAEAEVAMAMRDLGGTPRALAAAAATLEAHDDFANARQARLIAARRLLLLGRLDEAAAALALLDGQALSPPLAAVAELTAAELALRSLRIGPARASLARAHEAAGRARVPALAAEVAEALAALDRPAARRLFPGGEQALQLDEVADLLASDALVVDACRRSVGAGDAWRPLARRPVLFALARALAEAWPGDVERETLIAYAFNTRHPDETLRARLRVEIGRLRALVAAEAGIEATARGFALKPRDGREVVLLAPPIDGEQGALVALLSDGAAWSTSALALALDASQRTVQRALAELEAEGRVRAIGRARAQRWLAPPLAGFTTILLLPSSLPIA</sequence>
<dbReference type="AlphaFoldDB" id="E6VB85"/>
<evidence type="ECO:0000313" key="2">
    <source>
        <dbReference type="Proteomes" id="UP000008917"/>
    </source>
</evidence>
<dbReference type="HOGENOM" id="CLU_056502_0_0_4"/>
<protein>
    <submittedName>
        <fullName evidence="1">Tetratricopeptide TPR_4</fullName>
    </submittedName>
</protein>
<dbReference type="SUPFAM" id="SSF46785">
    <property type="entry name" value="Winged helix' DNA-binding domain"/>
    <property type="match status" value="1"/>
</dbReference>
<dbReference type="STRING" id="595537.Varpa_4447"/>
<dbReference type="Gene3D" id="1.10.10.10">
    <property type="entry name" value="Winged helix-like DNA-binding domain superfamily/Winged helix DNA-binding domain"/>
    <property type="match status" value="1"/>
</dbReference>
<dbReference type="InterPro" id="IPR036390">
    <property type="entry name" value="WH_DNA-bd_sf"/>
</dbReference>
<dbReference type="Proteomes" id="UP000008917">
    <property type="component" value="Chromosome"/>
</dbReference>